<dbReference type="GO" id="GO:0003677">
    <property type="term" value="F:DNA binding"/>
    <property type="evidence" value="ECO:0007669"/>
    <property type="project" value="UniProtKB-KW"/>
</dbReference>
<dbReference type="Pfam" id="PF13443">
    <property type="entry name" value="HTH_26"/>
    <property type="match status" value="1"/>
</dbReference>
<sequence length="196" mass="22365">MIIDDLLLEAKMSRYKLSKESGVAQATISDICNGKASMEKCSAGTLYKIAKVLNVTVDSLLEAEGQSNAENKEYRSSFETFKSNICHHVKDMGDIDFIIEILESDKIRNLYKKKWYPESLYLLGMVDYLSKVNDLPICTNYNDIRKHKLAQTVYPSSVLIRAAVMHSEEVKAEARRKAIPEFMRFNIVESEVRNLV</sequence>
<dbReference type="AlphaFoldDB" id="C6L8V4"/>
<name>C6L8V4_9FIRM</name>
<dbReference type="Gene3D" id="1.10.260.40">
    <property type="entry name" value="lambda repressor-like DNA-binding domains"/>
    <property type="match status" value="1"/>
</dbReference>
<evidence type="ECO:0000259" key="1">
    <source>
        <dbReference type="PROSITE" id="PS50943"/>
    </source>
</evidence>
<evidence type="ECO:0000313" key="3">
    <source>
        <dbReference type="Proteomes" id="UP000005561"/>
    </source>
</evidence>
<protein>
    <submittedName>
        <fullName evidence="2">DNA-binding helix-turn-helix protein</fullName>
    </submittedName>
</protein>
<feature type="domain" description="HTH cro/C1-type" evidence="1">
    <location>
        <begin position="3"/>
        <end position="60"/>
    </location>
</feature>
<keyword evidence="3" id="KW-1185">Reference proteome</keyword>
<dbReference type="eggNOG" id="ENOG502ZCJG">
    <property type="taxonomic scope" value="Bacteria"/>
</dbReference>
<keyword evidence="2" id="KW-0238">DNA-binding</keyword>
<dbReference type="EMBL" id="ACCL02000001">
    <property type="protein sequence ID" value="EET62693.1"/>
    <property type="molecule type" value="Genomic_DNA"/>
</dbReference>
<organism evidence="2 3">
    <name type="scientific">Marvinbryantia formatexigens DSM 14469</name>
    <dbReference type="NCBI Taxonomy" id="478749"/>
    <lineage>
        <taxon>Bacteria</taxon>
        <taxon>Bacillati</taxon>
        <taxon>Bacillota</taxon>
        <taxon>Clostridia</taxon>
        <taxon>Lachnospirales</taxon>
        <taxon>Lachnospiraceae</taxon>
        <taxon>Marvinbryantia</taxon>
    </lineage>
</organism>
<comment type="caution">
    <text evidence="2">The sequence shown here is derived from an EMBL/GenBank/DDBJ whole genome shotgun (WGS) entry which is preliminary data.</text>
</comment>
<dbReference type="InterPro" id="IPR010982">
    <property type="entry name" value="Lambda_DNA-bd_dom_sf"/>
</dbReference>
<dbReference type="InterPro" id="IPR001387">
    <property type="entry name" value="Cro/C1-type_HTH"/>
</dbReference>
<proteinExistence type="predicted"/>
<reference evidence="2" key="1">
    <citation type="submission" date="2009-07" db="EMBL/GenBank/DDBJ databases">
        <authorList>
            <person name="Weinstock G."/>
            <person name="Sodergren E."/>
            <person name="Clifton S."/>
            <person name="Fulton L."/>
            <person name="Fulton B."/>
            <person name="Courtney L."/>
            <person name="Fronick C."/>
            <person name="Harrison M."/>
            <person name="Strong C."/>
            <person name="Farmer C."/>
            <person name="Delahaunty K."/>
            <person name="Markovic C."/>
            <person name="Hall O."/>
            <person name="Minx P."/>
            <person name="Tomlinson C."/>
            <person name="Mitreva M."/>
            <person name="Nelson J."/>
            <person name="Hou S."/>
            <person name="Wollam A."/>
            <person name="Pepin K.H."/>
            <person name="Johnson M."/>
            <person name="Bhonagiri V."/>
            <person name="Nash W.E."/>
            <person name="Warren W."/>
            <person name="Chinwalla A."/>
            <person name="Mardis E.R."/>
            <person name="Wilson R.K."/>
        </authorList>
    </citation>
    <scope>NUCLEOTIDE SEQUENCE [LARGE SCALE GENOMIC DNA]</scope>
    <source>
        <strain evidence="2">DSM 14469</strain>
    </source>
</reference>
<dbReference type="OrthoDB" id="9779688at2"/>
<dbReference type="SMART" id="SM00530">
    <property type="entry name" value="HTH_XRE"/>
    <property type="match status" value="1"/>
</dbReference>
<dbReference type="STRING" id="168384.SAMN05660368_01675"/>
<dbReference type="RefSeq" id="WP_006859845.1">
    <property type="nucleotide sequence ID" value="NZ_ACCL02000001.1"/>
</dbReference>
<dbReference type="PROSITE" id="PS50943">
    <property type="entry name" value="HTH_CROC1"/>
    <property type="match status" value="1"/>
</dbReference>
<evidence type="ECO:0000313" key="2">
    <source>
        <dbReference type="EMBL" id="EET62693.1"/>
    </source>
</evidence>
<gene>
    <name evidence="2" type="ORF">BRYFOR_05043</name>
</gene>
<dbReference type="SUPFAM" id="SSF47413">
    <property type="entry name" value="lambda repressor-like DNA-binding domains"/>
    <property type="match status" value="1"/>
</dbReference>
<dbReference type="Proteomes" id="UP000005561">
    <property type="component" value="Unassembled WGS sequence"/>
</dbReference>
<accession>C6L8V4</accession>
<dbReference type="CDD" id="cd00093">
    <property type="entry name" value="HTH_XRE"/>
    <property type="match status" value="1"/>
</dbReference>